<accession>A0A1F4RCE8</accession>
<protein>
    <recommendedName>
        <fullName evidence="3">Rossman fold protein, TIGR00730 family</fullName>
    </recommendedName>
</protein>
<dbReference type="AlphaFoldDB" id="A0A1F4RCE8"/>
<dbReference type="EMBL" id="METP01000033">
    <property type="protein sequence ID" value="OGC05852.1"/>
    <property type="molecule type" value="Genomic_DNA"/>
</dbReference>
<dbReference type="PANTHER" id="PTHR43393">
    <property type="entry name" value="CYTOKININ RIBOSIDE 5'-MONOPHOSPHATE PHOSPHORIBOHYDROLASE"/>
    <property type="match status" value="1"/>
</dbReference>
<evidence type="ECO:0008006" key="3">
    <source>
        <dbReference type="Google" id="ProtNLM"/>
    </source>
</evidence>
<gene>
    <name evidence="1" type="ORF">A3H38_06590</name>
</gene>
<dbReference type="Proteomes" id="UP000176938">
    <property type="component" value="Unassembled WGS sequence"/>
</dbReference>
<dbReference type="PANTHER" id="PTHR43393:SF2">
    <property type="entry name" value="CYTOKININ RIBOSIDE 5'-MONOPHOSPHATE PHOSPHORIBOHYDROLASE"/>
    <property type="match status" value="1"/>
</dbReference>
<comment type="caution">
    <text evidence="1">The sequence shown here is derived from an EMBL/GenBank/DDBJ whole genome shotgun (WGS) entry which is preliminary data.</text>
</comment>
<dbReference type="Pfam" id="PF03641">
    <property type="entry name" value="Lysine_decarbox"/>
    <property type="match status" value="1"/>
</dbReference>
<dbReference type="InterPro" id="IPR031100">
    <property type="entry name" value="LOG_fam"/>
</dbReference>
<dbReference type="Gene3D" id="3.40.50.450">
    <property type="match status" value="1"/>
</dbReference>
<organism evidence="1 2">
    <name type="scientific">candidate division WOR-1 bacterium RIFCSPLOWO2_02_FULL_46_20</name>
    <dbReference type="NCBI Taxonomy" id="1802567"/>
    <lineage>
        <taxon>Bacteria</taxon>
        <taxon>Bacillati</taxon>
        <taxon>Saganbacteria</taxon>
    </lineage>
</organism>
<evidence type="ECO:0000313" key="2">
    <source>
        <dbReference type="Proteomes" id="UP000176938"/>
    </source>
</evidence>
<dbReference type="InterPro" id="IPR052341">
    <property type="entry name" value="LOG_family_nucleotidases"/>
</dbReference>
<reference evidence="1 2" key="1">
    <citation type="journal article" date="2016" name="Nat. Commun.">
        <title>Thousands of microbial genomes shed light on interconnected biogeochemical processes in an aquifer system.</title>
        <authorList>
            <person name="Anantharaman K."/>
            <person name="Brown C.T."/>
            <person name="Hug L.A."/>
            <person name="Sharon I."/>
            <person name="Castelle C.J."/>
            <person name="Probst A.J."/>
            <person name="Thomas B.C."/>
            <person name="Singh A."/>
            <person name="Wilkins M.J."/>
            <person name="Karaoz U."/>
            <person name="Brodie E.L."/>
            <person name="Williams K.H."/>
            <person name="Hubbard S.S."/>
            <person name="Banfield J.F."/>
        </authorList>
    </citation>
    <scope>NUCLEOTIDE SEQUENCE [LARGE SCALE GENOMIC DNA]</scope>
</reference>
<dbReference type="SUPFAM" id="SSF102405">
    <property type="entry name" value="MCP/YpsA-like"/>
    <property type="match status" value="1"/>
</dbReference>
<proteinExistence type="predicted"/>
<sequence>MRDKNYQTGNPKIDQLVDQLAREYSTPESRSHIHDLFTTVIKLHLDRADDHDLYQANTTLKELRHIFRIFKPYRNAHKVVMFGSHRTPEKSREYKLAQQFAEEITKKGYMVITGGGGGIMEAGNRGAGSKGFAVKIKLPLEMKPNPYVSCGEKLINVKYFFTRKLAFIKESDATILFPGGFGTHDESFEVLTLLQTGKTLPRPVVMVDPPWSNYWKNWLGFLKKELIRYKYLQPADLNLFRIVRTPKAAVKEITGFYKNYHSICYGREATVIRLNKKIAPQELKKLSRKYRDIMAGELQPCGPLPAEVRSKKWLDLPRICFKFDRQSYNQLMGLIRDINTL</sequence>
<dbReference type="GO" id="GO:0005829">
    <property type="term" value="C:cytosol"/>
    <property type="evidence" value="ECO:0007669"/>
    <property type="project" value="TreeGrafter"/>
</dbReference>
<name>A0A1F4RCE8_UNCSA</name>
<evidence type="ECO:0000313" key="1">
    <source>
        <dbReference type="EMBL" id="OGC05852.1"/>
    </source>
</evidence>